<comment type="caution">
    <text evidence="3">The sequence shown here is derived from an EMBL/GenBank/DDBJ whole genome shotgun (WGS) entry which is preliminary data.</text>
</comment>
<dbReference type="STRING" id="41688.A0A2N3N0J5"/>
<evidence type="ECO:0000313" key="3">
    <source>
        <dbReference type="EMBL" id="PKS05950.1"/>
    </source>
</evidence>
<accession>A0A2N3N0J5</accession>
<dbReference type="InParanoid" id="A0A2N3N0J5"/>
<reference evidence="3 4" key="1">
    <citation type="journal article" date="2017" name="G3 (Bethesda)">
        <title>First Draft Genome Sequence of the Pathogenic Fungus Lomentospora prolificans (Formerly Scedosporium prolificans).</title>
        <authorList>
            <person name="Luo R."/>
            <person name="Zimin A."/>
            <person name="Workman R."/>
            <person name="Fan Y."/>
            <person name="Pertea G."/>
            <person name="Grossman N."/>
            <person name="Wear M.P."/>
            <person name="Jia B."/>
            <person name="Miller H."/>
            <person name="Casadevall A."/>
            <person name="Timp W."/>
            <person name="Zhang S.X."/>
            <person name="Salzberg S.L."/>
        </authorList>
    </citation>
    <scope>NUCLEOTIDE SEQUENCE [LARGE SCALE GENOMIC DNA]</scope>
    <source>
        <strain evidence="3 4">JHH-5317</strain>
    </source>
</reference>
<keyword evidence="1" id="KW-0812">Transmembrane</keyword>
<protein>
    <recommendedName>
        <fullName evidence="5">Protein BIG1</fullName>
    </recommendedName>
</protein>
<sequence>MFWNLALTTGLMASVATASAPISIRDDLIALTSRDVLERSYNDVVSTARLSKRQNQQFESTVTLNPDGSIDLETWNQETDRACQDALKKLQIATNPSGTCICYNLPSLDTNTGVFDADLRVYKFNEPNGEFAGIQASQISVSVMYVGASVSPVSEEAMRNRSIPAAAQKRQADGAISQPEGAPDLELLQQYLLVGQIDEDRRANNLSMAELEALVMPILTLSAQNSTGQTISTNVSSNEAVFVTGVFSREIVMSDFALASAAVDIKLEQLANKTVAFVLPGVQIMIYPIGLIITSIWLVLGVIAYGIGTYDRIRYAEAYRRRAARASDTKGRI</sequence>
<evidence type="ECO:0000256" key="2">
    <source>
        <dbReference type="SAM" id="SignalP"/>
    </source>
</evidence>
<dbReference type="Proteomes" id="UP000233524">
    <property type="component" value="Unassembled WGS sequence"/>
</dbReference>
<organism evidence="3 4">
    <name type="scientific">Lomentospora prolificans</name>
    <dbReference type="NCBI Taxonomy" id="41688"/>
    <lineage>
        <taxon>Eukaryota</taxon>
        <taxon>Fungi</taxon>
        <taxon>Dikarya</taxon>
        <taxon>Ascomycota</taxon>
        <taxon>Pezizomycotina</taxon>
        <taxon>Sordariomycetes</taxon>
        <taxon>Hypocreomycetidae</taxon>
        <taxon>Microascales</taxon>
        <taxon>Microascaceae</taxon>
        <taxon>Lomentospora</taxon>
    </lineage>
</organism>
<feature type="transmembrane region" description="Helical" evidence="1">
    <location>
        <begin position="285"/>
        <end position="307"/>
    </location>
</feature>
<dbReference type="AlphaFoldDB" id="A0A2N3N0J5"/>
<feature type="signal peptide" evidence="2">
    <location>
        <begin position="1"/>
        <end position="18"/>
    </location>
</feature>
<keyword evidence="4" id="KW-1185">Reference proteome</keyword>
<dbReference type="EMBL" id="NLAX01001139">
    <property type="protein sequence ID" value="PKS05950.1"/>
    <property type="molecule type" value="Genomic_DNA"/>
</dbReference>
<evidence type="ECO:0008006" key="5">
    <source>
        <dbReference type="Google" id="ProtNLM"/>
    </source>
</evidence>
<keyword evidence="2" id="KW-0732">Signal</keyword>
<proteinExistence type="predicted"/>
<feature type="chain" id="PRO_5014613096" description="Protein BIG1" evidence="2">
    <location>
        <begin position="19"/>
        <end position="333"/>
    </location>
</feature>
<name>A0A2N3N0J5_9PEZI</name>
<evidence type="ECO:0000313" key="4">
    <source>
        <dbReference type="Proteomes" id="UP000233524"/>
    </source>
</evidence>
<keyword evidence="1" id="KW-0472">Membrane</keyword>
<gene>
    <name evidence="3" type="ORF">jhhlp_007783</name>
</gene>
<dbReference type="OrthoDB" id="2596908at2759"/>
<dbReference type="VEuPathDB" id="FungiDB:jhhlp_007783"/>
<evidence type="ECO:0000256" key="1">
    <source>
        <dbReference type="SAM" id="Phobius"/>
    </source>
</evidence>
<keyword evidence="1" id="KW-1133">Transmembrane helix</keyword>